<gene>
    <name evidence="1" type="ORF">UA45_08675</name>
</gene>
<dbReference type="EMBL" id="JZSH01000079">
    <property type="protein sequence ID" value="KJF78068.1"/>
    <property type="molecule type" value="Genomic_DNA"/>
</dbReference>
<dbReference type="InterPro" id="IPR021505">
    <property type="entry name" value="Phage_B3_Orf6"/>
</dbReference>
<sequence length="212" mass="23859">MSINPKQFTQHEVPAGYWRDAKRTLTPVDLLREIDIQRDALVGDLVVQAIQVSEYLRQLKLAAFGDIQAFKELSAEQYDISLGGKKGNVTLYSYDGRYKIQLAVQDRIAFDERLQAAKALIDECLKDWVQGARPEIHSIIDQAFAVDKEGNINTGAVLSLRRLNIGDTRWIKAMEAIGEAVQVIGSRQYVRFYERVGDSDQYVPISLDIAGV</sequence>
<accession>A0A0D8LBD3</accession>
<dbReference type="Proteomes" id="UP000032582">
    <property type="component" value="Unassembled WGS sequence"/>
</dbReference>
<name>A0A0D8LBD3_MORMO</name>
<proteinExistence type="predicted"/>
<dbReference type="AlphaFoldDB" id="A0A0D8LBD3"/>
<dbReference type="RefSeq" id="WP_045138221.1">
    <property type="nucleotide sequence ID" value="NZ_JAKMWI010000001.1"/>
</dbReference>
<protein>
    <submittedName>
        <fullName evidence="1">Sulfate transporter</fullName>
    </submittedName>
</protein>
<reference evidence="1 2" key="1">
    <citation type="submission" date="2015-02" db="EMBL/GenBank/DDBJ databases">
        <title>Whole genome shotgun sequencing of cultured foodborne pathogen.</title>
        <authorList>
            <person name="Timme R."/>
            <person name="Allard M.W."/>
            <person name="Strain E."/>
            <person name="Evans P.S."/>
            <person name="Brown E."/>
        </authorList>
    </citation>
    <scope>NUCLEOTIDE SEQUENCE [LARGE SCALE GENOMIC DNA]</scope>
    <source>
        <strain evidence="1 2">GCSL-TSO-24</strain>
    </source>
</reference>
<comment type="caution">
    <text evidence="1">The sequence shown here is derived from an EMBL/GenBank/DDBJ whole genome shotgun (WGS) entry which is preliminary data.</text>
</comment>
<evidence type="ECO:0000313" key="1">
    <source>
        <dbReference type="EMBL" id="KJF78068.1"/>
    </source>
</evidence>
<organism evidence="1 2">
    <name type="scientific">Morganella morganii</name>
    <name type="common">Proteus morganii</name>
    <dbReference type="NCBI Taxonomy" id="582"/>
    <lineage>
        <taxon>Bacteria</taxon>
        <taxon>Pseudomonadati</taxon>
        <taxon>Pseudomonadota</taxon>
        <taxon>Gammaproteobacteria</taxon>
        <taxon>Enterobacterales</taxon>
        <taxon>Morganellaceae</taxon>
        <taxon>Morganella</taxon>
    </lineage>
</organism>
<evidence type="ECO:0000313" key="2">
    <source>
        <dbReference type="Proteomes" id="UP000032582"/>
    </source>
</evidence>
<dbReference type="Pfam" id="PF11363">
    <property type="entry name" value="DUF3164"/>
    <property type="match status" value="1"/>
</dbReference>
<dbReference type="PATRIC" id="fig|582.24.peg.2704"/>